<name>A0ABM7EYY9_9FLAO</name>
<dbReference type="EMBL" id="AP014609">
    <property type="protein sequence ID" value="BAR92227.1"/>
    <property type="molecule type" value="Genomic_DNA"/>
</dbReference>
<dbReference type="InterPro" id="IPR036265">
    <property type="entry name" value="HIT-like_sf"/>
</dbReference>
<evidence type="ECO:0000259" key="2">
    <source>
        <dbReference type="PROSITE" id="PS51084"/>
    </source>
</evidence>
<dbReference type="SUPFAM" id="SSF54197">
    <property type="entry name" value="HIT-like"/>
    <property type="match status" value="1"/>
</dbReference>
<evidence type="ECO:0000256" key="1">
    <source>
        <dbReference type="PROSITE-ProRule" id="PRU00464"/>
    </source>
</evidence>
<protein>
    <submittedName>
        <fullName evidence="3">Hit-family protein</fullName>
    </submittedName>
</protein>
<dbReference type="PRINTS" id="PR00332">
    <property type="entry name" value="HISTRIAD"/>
</dbReference>
<dbReference type="PROSITE" id="PS51084">
    <property type="entry name" value="HIT_2"/>
    <property type="match status" value="1"/>
</dbReference>
<dbReference type="Gene3D" id="3.30.428.10">
    <property type="entry name" value="HIT-like"/>
    <property type="match status" value="1"/>
</dbReference>
<organism evidence="3 4">
    <name type="scientific">Blattabacterium cuenoti BPAY</name>
    <dbReference type="NCBI Taxonomy" id="1457031"/>
    <lineage>
        <taxon>Bacteria</taxon>
        <taxon>Pseudomonadati</taxon>
        <taxon>Bacteroidota</taxon>
        <taxon>Flavobacteriia</taxon>
        <taxon>Flavobacteriales</taxon>
        <taxon>Blattabacteriaceae</taxon>
        <taxon>Blattabacterium</taxon>
    </lineage>
</organism>
<reference evidence="3 4" key="1">
    <citation type="journal article" date="2015" name="Microbes Environ.">
        <title>An Efficient Strategy Developed for Next-Generation Sequencing of Endosymbiont Genomes Performed Using Crude DNA Isolated from Host Tissues: A Case Study of Blattabacterium cuenoti Inhabiting the Fat Bodies of Cockroaches.</title>
        <authorList>
            <person name="Kinjo Y."/>
            <person name="Saitoh S."/>
            <person name="Tokuda G."/>
        </authorList>
    </citation>
    <scope>NUCLEOTIDE SEQUENCE [LARGE SCALE GENOMIC DNA]</scope>
    <source>
        <strain evidence="3 4">BPAY</strain>
    </source>
</reference>
<dbReference type="PANTHER" id="PTHR46648">
    <property type="entry name" value="HIT FAMILY PROTEIN 1"/>
    <property type="match status" value="1"/>
</dbReference>
<evidence type="ECO:0000313" key="3">
    <source>
        <dbReference type="EMBL" id="BAR92227.1"/>
    </source>
</evidence>
<accession>A0ABM7EYY9</accession>
<sequence>MNNKNIFQKIIHNEVLAYKVAEDSDHLAFLDIYPIKIGHTLVIPKKSNRDKIFSLSEEEFISIMFFTRKVAIGIEKIIPCNRIGIFVMGFEIPHVHIHLIPMDKESDGNFYRKRMDLSSKNFQILSEKIKRSIQNM</sequence>
<proteinExistence type="predicted"/>
<dbReference type="InterPro" id="IPR011146">
    <property type="entry name" value="HIT-like"/>
</dbReference>
<feature type="short sequence motif" description="Histidine triad motif" evidence="1">
    <location>
        <begin position="94"/>
        <end position="98"/>
    </location>
</feature>
<keyword evidence="4" id="KW-1185">Reference proteome</keyword>
<gene>
    <name evidence="3" type="primary">hinT</name>
    <name evidence="3" type="ORF">BPAY_507</name>
</gene>
<evidence type="ECO:0000313" key="4">
    <source>
        <dbReference type="Proteomes" id="UP000217805"/>
    </source>
</evidence>
<feature type="domain" description="HIT" evidence="2">
    <location>
        <begin position="6"/>
        <end position="110"/>
    </location>
</feature>
<dbReference type="Pfam" id="PF01230">
    <property type="entry name" value="HIT"/>
    <property type="match status" value="1"/>
</dbReference>
<dbReference type="Proteomes" id="UP000217805">
    <property type="component" value="Chromosome"/>
</dbReference>
<dbReference type="PANTHER" id="PTHR46648:SF1">
    <property type="entry name" value="ADENOSINE 5'-MONOPHOSPHORAMIDASE HNT1"/>
    <property type="match status" value="1"/>
</dbReference>
<dbReference type="RefSeq" id="WP_096378401.1">
    <property type="nucleotide sequence ID" value="NZ_AP014609.1"/>
</dbReference>
<dbReference type="InterPro" id="IPR001310">
    <property type="entry name" value="Histidine_triad_HIT"/>
</dbReference>